<keyword evidence="3" id="KW-1185">Reference proteome</keyword>
<evidence type="ECO:0000313" key="3">
    <source>
        <dbReference type="Proteomes" id="UP000499080"/>
    </source>
</evidence>
<organism evidence="2 3">
    <name type="scientific">Araneus ventricosus</name>
    <name type="common">Orbweaver spider</name>
    <name type="synonym">Epeira ventricosa</name>
    <dbReference type="NCBI Taxonomy" id="182803"/>
    <lineage>
        <taxon>Eukaryota</taxon>
        <taxon>Metazoa</taxon>
        <taxon>Ecdysozoa</taxon>
        <taxon>Arthropoda</taxon>
        <taxon>Chelicerata</taxon>
        <taxon>Arachnida</taxon>
        <taxon>Araneae</taxon>
        <taxon>Araneomorphae</taxon>
        <taxon>Entelegynae</taxon>
        <taxon>Araneoidea</taxon>
        <taxon>Araneidae</taxon>
        <taxon>Araneus</taxon>
    </lineage>
</organism>
<feature type="compositionally biased region" description="Polar residues" evidence="1">
    <location>
        <begin position="138"/>
        <end position="165"/>
    </location>
</feature>
<proteinExistence type="predicted"/>
<comment type="caution">
    <text evidence="2">The sequence shown here is derived from an EMBL/GenBank/DDBJ whole genome shotgun (WGS) entry which is preliminary data.</text>
</comment>
<dbReference type="Proteomes" id="UP000499080">
    <property type="component" value="Unassembled WGS sequence"/>
</dbReference>
<name>A0A4Y2FZM8_ARAVE</name>
<feature type="compositionally biased region" description="Basic residues" evidence="1">
    <location>
        <begin position="51"/>
        <end position="62"/>
    </location>
</feature>
<evidence type="ECO:0000256" key="1">
    <source>
        <dbReference type="SAM" id="MobiDB-lite"/>
    </source>
</evidence>
<feature type="region of interest" description="Disordered" evidence="1">
    <location>
        <begin position="123"/>
        <end position="174"/>
    </location>
</feature>
<evidence type="ECO:0000313" key="2">
    <source>
        <dbReference type="EMBL" id="GBM46467.1"/>
    </source>
</evidence>
<dbReference type="EMBL" id="BGPR01001138">
    <property type="protein sequence ID" value="GBM46467.1"/>
    <property type="molecule type" value="Genomic_DNA"/>
</dbReference>
<feature type="region of interest" description="Disordered" evidence="1">
    <location>
        <begin position="45"/>
        <end position="69"/>
    </location>
</feature>
<dbReference type="AlphaFoldDB" id="A0A4Y2FZM8"/>
<reference evidence="2 3" key="1">
    <citation type="journal article" date="2019" name="Sci. Rep.">
        <title>Orb-weaving spider Araneus ventricosus genome elucidates the spidroin gene catalogue.</title>
        <authorList>
            <person name="Kono N."/>
            <person name="Nakamura H."/>
            <person name="Ohtoshi R."/>
            <person name="Moran D.A.P."/>
            <person name="Shinohara A."/>
            <person name="Yoshida Y."/>
            <person name="Fujiwara M."/>
            <person name="Mori M."/>
            <person name="Tomita M."/>
            <person name="Arakawa K."/>
        </authorList>
    </citation>
    <scope>NUCLEOTIDE SEQUENCE [LARGE SCALE GENOMIC DNA]</scope>
</reference>
<sequence length="174" mass="19285">MCGFRGIGAVSGFIFRKKKSKPTSQFVIMATTKNSEIKALNPGSTKVVKAKEKKNRMSRKTKNLTESMETDNVKGSFLRKMEKYSKVKESFAIPWGDTHFQVSPEEYTSALPAEDMETVKTVTEDDTMTELGAAGHGPSQSELFNDGESVNSDVSSDGTTDSNQNYERESRKFA</sequence>
<accession>A0A4Y2FZM8</accession>
<protein>
    <submittedName>
        <fullName evidence="2">Uncharacterized protein</fullName>
    </submittedName>
</protein>
<gene>
    <name evidence="2" type="ORF">AVEN_78609_1</name>
</gene>